<sequence length="488" mass="51103">MLAGIIGLPAIANAGDRDINMGNATAADLAKLICERKITSEQVISYSLGKIASHPNLNAFITVEGDNALSQARKWDLYLKKGGRCLPLGGVPIAVKDNIEVAGLPTTAGTPALRHFIPDETAPVVQKVINAGAIIIGKTNMHELAYGATGYNAAYHVPGITGVRNAYDSSRVAGGSSSGSAVAVAANMVSAAIGTDTGASVRQPCALNGCVGFRPTTGRYPPSGIVPISSTRDTPGPMAHKVSDVALLDSVITGEKLLPAIPAGQIRLGIADYFWQGLDEDVSLQAHEALNRLKAAGVQIVKVSMPGLQKTAEAVSFPVVMYEGKRELIGYLQTRDTGVSFRALVASIASPDVKAIFETGIVPGIVRGPDGKLVPVRTLYQNALDKGIPHLLHIYQKAFKDNRLDAMIFPTSPIVAPLAVKGVSSPEMFSRLIHNTDPGSLIRLPGISIPVGKGKKSGMPVGLEIDALPENDAKLLAISASLEKIIND</sequence>
<keyword evidence="2" id="KW-0378">Hydrolase</keyword>
<dbReference type="Proteomes" id="UP000316142">
    <property type="component" value="Unassembled WGS sequence"/>
</dbReference>
<dbReference type="PANTHER" id="PTHR11895:SF151">
    <property type="entry name" value="GLUTAMYL-TRNA(GLN) AMIDOTRANSFERASE SUBUNIT A"/>
    <property type="match status" value="1"/>
</dbReference>
<dbReference type="NCBIfam" id="NF005688">
    <property type="entry name" value="PRK07488.1"/>
    <property type="match status" value="1"/>
</dbReference>
<dbReference type="InterPro" id="IPR020556">
    <property type="entry name" value="Amidase_CS"/>
</dbReference>
<dbReference type="InterPro" id="IPR000120">
    <property type="entry name" value="Amidase"/>
</dbReference>
<dbReference type="InterPro" id="IPR036928">
    <property type="entry name" value="AS_sf"/>
</dbReference>
<proteinExistence type="predicted"/>
<dbReference type="PROSITE" id="PS00571">
    <property type="entry name" value="AMIDASES"/>
    <property type="match status" value="1"/>
</dbReference>
<reference evidence="2 3" key="1">
    <citation type="submission" date="2019-06" db="EMBL/GenBank/DDBJ databases">
        <title>Taxogenomics and systematics of the genus Pantoea.</title>
        <authorList>
            <person name="Tambong J.T."/>
        </authorList>
    </citation>
    <scope>NUCLEOTIDE SEQUENCE [LARGE SCALE GENOMIC DNA]</scope>
    <source>
        <strain evidence="2 3">LMG 2558</strain>
    </source>
</reference>
<evidence type="ECO:0000313" key="2">
    <source>
        <dbReference type="EMBL" id="TPV23714.1"/>
    </source>
</evidence>
<gene>
    <name evidence="2" type="primary">iaaH</name>
    <name evidence="2" type="ORF">FJW00_14860</name>
</gene>
<name>A0ABY2Z5M2_9GAMM</name>
<protein>
    <submittedName>
        <fullName evidence="2">Indoleacetamide hydrolase</fullName>
    </submittedName>
</protein>
<dbReference type="PANTHER" id="PTHR11895">
    <property type="entry name" value="TRANSAMIDASE"/>
    <property type="match status" value="1"/>
</dbReference>
<feature type="domain" description="Amidase" evidence="1">
    <location>
        <begin position="43"/>
        <end position="476"/>
    </location>
</feature>
<dbReference type="Pfam" id="PF01425">
    <property type="entry name" value="Amidase"/>
    <property type="match status" value="1"/>
</dbReference>
<dbReference type="SUPFAM" id="SSF75304">
    <property type="entry name" value="Amidase signature (AS) enzymes"/>
    <property type="match status" value="1"/>
</dbReference>
<dbReference type="GO" id="GO:0016787">
    <property type="term" value="F:hydrolase activity"/>
    <property type="evidence" value="ECO:0007669"/>
    <property type="project" value="UniProtKB-KW"/>
</dbReference>
<dbReference type="InterPro" id="IPR023631">
    <property type="entry name" value="Amidase_dom"/>
</dbReference>
<accession>A0ABY2Z5M2</accession>
<organism evidence="2 3">
    <name type="scientific">Pantoea anthophila</name>
    <dbReference type="NCBI Taxonomy" id="470931"/>
    <lineage>
        <taxon>Bacteria</taxon>
        <taxon>Pseudomonadati</taxon>
        <taxon>Pseudomonadota</taxon>
        <taxon>Gammaproteobacteria</taxon>
        <taxon>Enterobacterales</taxon>
        <taxon>Erwiniaceae</taxon>
        <taxon>Pantoea</taxon>
    </lineage>
</organism>
<dbReference type="EMBL" id="VHIZ01000051">
    <property type="protein sequence ID" value="TPV23714.1"/>
    <property type="molecule type" value="Genomic_DNA"/>
</dbReference>
<evidence type="ECO:0000259" key="1">
    <source>
        <dbReference type="Pfam" id="PF01425"/>
    </source>
</evidence>
<dbReference type="Gene3D" id="3.90.1300.10">
    <property type="entry name" value="Amidase signature (AS) domain"/>
    <property type="match status" value="1"/>
</dbReference>
<evidence type="ECO:0000313" key="3">
    <source>
        <dbReference type="Proteomes" id="UP000316142"/>
    </source>
</evidence>
<keyword evidence="3" id="KW-1185">Reference proteome</keyword>
<comment type="caution">
    <text evidence="2">The sequence shown here is derived from an EMBL/GenBank/DDBJ whole genome shotgun (WGS) entry which is preliminary data.</text>
</comment>